<keyword evidence="1" id="KW-0732">Signal</keyword>
<reference evidence="3" key="1">
    <citation type="journal article" date="2018" name="Algal Res.">
        <title>Characterization of plant carbon substrate utilization by Auxenochlorella protothecoides.</title>
        <authorList>
            <person name="Vogler B.W."/>
            <person name="Starkenburg S.R."/>
            <person name="Sudasinghe N."/>
            <person name="Schambach J.Y."/>
            <person name="Rollin J.A."/>
            <person name="Pattathil S."/>
            <person name="Barry A.N."/>
        </authorList>
    </citation>
    <scope>NUCLEOTIDE SEQUENCE [LARGE SCALE GENOMIC DNA]</scope>
    <source>
        <strain evidence="3">UTEX 25</strain>
    </source>
</reference>
<dbReference type="AlphaFoldDB" id="A0A3M7KVA5"/>
<evidence type="ECO:0000313" key="3">
    <source>
        <dbReference type="Proteomes" id="UP000279271"/>
    </source>
</evidence>
<proteinExistence type="predicted"/>
<organism evidence="2 3">
    <name type="scientific">Auxenochlorella protothecoides</name>
    <name type="common">Green microalga</name>
    <name type="synonym">Chlorella protothecoides</name>
    <dbReference type="NCBI Taxonomy" id="3075"/>
    <lineage>
        <taxon>Eukaryota</taxon>
        <taxon>Viridiplantae</taxon>
        <taxon>Chlorophyta</taxon>
        <taxon>core chlorophytes</taxon>
        <taxon>Trebouxiophyceae</taxon>
        <taxon>Chlorellales</taxon>
        <taxon>Chlorellaceae</taxon>
        <taxon>Auxenochlorella</taxon>
    </lineage>
</organism>
<feature type="chain" id="PRO_5018147047" evidence="1">
    <location>
        <begin position="21"/>
        <end position="738"/>
    </location>
</feature>
<accession>A0A3M7KVA5</accession>
<dbReference type="Proteomes" id="UP000279271">
    <property type="component" value="Unassembled WGS sequence"/>
</dbReference>
<comment type="caution">
    <text evidence="2">The sequence shown here is derived from an EMBL/GenBank/DDBJ whole genome shotgun (WGS) entry which is preliminary data.</text>
</comment>
<gene>
    <name evidence="2" type="ORF">APUTEX25_000618</name>
</gene>
<protein>
    <submittedName>
        <fullName evidence="2">Uncharacterized protein</fullName>
    </submittedName>
</protein>
<sequence length="738" mass="82072">MARALMLVLVALCATSFVTADKLPLTAESIGEVFKGFTSELETAIASQQQTRGRSLLSFTDDFHGFFENFFGQNWTEHVPEAWKHKDFSWEKLLPFDLKSSLGDFLNRTDLDELTRPHTIPELHDLFESTLAKFCRNFTFTISEKVDPFCAGPTVSLTYNPKVCIIDELKKQIICTPASITLTKEPGVCVKKAFTPTIFIGKSCAIRKTIGVEAEVVIGGALTATTVLAEKTSLPLNADSIAEVFKGFSEELQNTLHSTTNHGRSMLGLQEDAHSFFKDILGGNWSDHVPAAWKDHDFSLDKLIPFDLKHSLDDFLENSQLDEFRRPHTIPELHDLFESTLAKFCKNFTFNISEKVDPFCAGPTVSLTYNPKVCIIDELKKQIICTPASITLTKEPGVCVKKAFTPTIFIGKSCAIRKTIGVEAEVVIGGGEFVVPLNKYFPLSDKAGEKLEANVSQVRYDSVTLTNERSIQRFESSLTSLPLTPESIAEVFKGFSEELQNTLQSTTSHGRSMLGLKEDAHSFFKDILGGNWSDHVPAAWKDNDFSLEKLFPFDLKNSMDDFLDNSQLAEFRRPHSIPELHDLFESTLAKFCRNYTFTISEKVDPFCAGPTVSLSYSPKTCIIDELKKQIICTPASISLTKEPGVCVKKAFTPTIFIGKSCAIRKTIGVEAEVVIGGAEFDIPLNQYFPLSDDTGKKLEAKFSKFKKFDKALPPLSEIVPALEDEFAPAIEAIEDILD</sequence>
<name>A0A3M7KVA5_AUXPR</name>
<dbReference type="EMBL" id="QOKY01000182">
    <property type="protein sequence ID" value="RMZ54267.1"/>
    <property type="molecule type" value="Genomic_DNA"/>
</dbReference>
<evidence type="ECO:0000313" key="2">
    <source>
        <dbReference type="EMBL" id="RMZ54267.1"/>
    </source>
</evidence>
<evidence type="ECO:0000256" key="1">
    <source>
        <dbReference type="SAM" id="SignalP"/>
    </source>
</evidence>
<feature type="signal peptide" evidence="1">
    <location>
        <begin position="1"/>
        <end position="20"/>
    </location>
</feature>